<evidence type="ECO:0000259" key="5">
    <source>
        <dbReference type="PROSITE" id="PS51781"/>
    </source>
</evidence>
<keyword evidence="2" id="KW-0645">Protease</keyword>
<comment type="similarity">
    <text evidence="1">Belongs to the peptidase C40 family.</text>
</comment>
<organism evidence="7 8">
    <name type="scientific">Geosporobacter subterraneus DSM 17957</name>
    <dbReference type="NCBI Taxonomy" id="1121919"/>
    <lineage>
        <taxon>Bacteria</taxon>
        <taxon>Bacillati</taxon>
        <taxon>Bacillota</taxon>
        <taxon>Clostridia</taxon>
        <taxon>Peptostreptococcales</taxon>
        <taxon>Thermotaleaceae</taxon>
        <taxon>Geosporobacter</taxon>
    </lineage>
</organism>
<dbReference type="PROSITE" id="PS51935">
    <property type="entry name" value="NLPC_P60"/>
    <property type="match status" value="1"/>
</dbReference>
<dbReference type="InterPro" id="IPR003646">
    <property type="entry name" value="SH3-like_bac-type"/>
</dbReference>
<evidence type="ECO:0000313" key="7">
    <source>
        <dbReference type="EMBL" id="SHJ21750.1"/>
    </source>
</evidence>
<feature type="domain" description="NlpC/P60" evidence="6">
    <location>
        <begin position="243"/>
        <end position="370"/>
    </location>
</feature>
<sequence length="370" mass="40986">MTKGFNLWRIILVSFLCIIAMAVVGFAEEANKAITVANEVNVRKEPEQTSDVITTLKLGEYVNIRDNEDDWYLVELADGSTGWVYNDLIIPVEEKKDLIKKGLITGDNLNVRKGPDINTEIIKNIGKGTEVTIIDESDGWFNILLQDDLKGWVHSDYVSTMPNYSTGRITGDQVNLRATPAMNAQILTKLKLDTYVAVKGYIEGWYNVIDSSDREGWIHQDFVAIVLDNSNTSTPVSRSASRFAGLAKLGEYAKGFLGTPYKYGSSGPKSFDCSGFTSYVFKNFGVVLPRSSKDQATAGEKISKSDLKLGDLVFFDTVGKIDGKITHVGMYIGDGKFIHASSGSKAKKVVISEINEGYYKDRFVTARRIF</sequence>
<dbReference type="Pfam" id="PF08239">
    <property type="entry name" value="SH3_3"/>
    <property type="match status" value="3"/>
</dbReference>
<dbReference type="Gene3D" id="3.90.1720.10">
    <property type="entry name" value="endopeptidase domain like (from Nostoc punctiforme)"/>
    <property type="match status" value="1"/>
</dbReference>
<dbReference type="InterPro" id="IPR000064">
    <property type="entry name" value="NLP_P60_dom"/>
</dbReference>
<dbReference type="Pfam" id="PF00877">
    <property type="entry name" value="NLPC_P60"/>
    <property type="match status" value="1"/>
</dbReference>
<dbReference type="GO" id="GO:0008234">
    <property type="term" value="F:cysteine-type peptidase activity"/>
    <property type="evidence" value="ECO:0007669"/>
    <property type="project" value="UniProtKB-KW"/>
</dbReference>
<keyword evidence="8" id="KW-1185">Reference proteome</keyword>
<dbReference type="EMBL" id="FQZV01000017">
    <property type="protein sequence ID" value="SHJ21750.1"/>
    <property type="molecule type" value="Genomic_DNA"/>
</dbReference>
<evidence type="ECO:0000259" key="6">
    <source>
        <dbReference type="PROSITE" id="PS51935"/>
    </source>
</evidence>
<evidence type="ECO:0000256" key="3">
    <source>
        <dbReference type="ARBA" id="ARBA00022801"/>
    </source>
</evidence>
<dbReference type="AlphaFoldDB" id="A0A1M6HHR4"/>
<feature type="domain" description="SH3b" evidence="5">
    <location>
        <begin position="99"/>
        <end position="162"/>
    </location>
</feature>
<keyword evidence="3 7" id="KW-0378">Hydrolase</keyword>
<evidence type="ECO:0000313" key="8">
    <source>
        <dbReference type="Proteomes" id="UP000184536"/>
    </source>
</evidence>
<dbReference type="PANTHER" id="PTHR47053">
    <property type="entry name" value="MUREIN DD-ENDOPEPTIDASE MEPH-RELATED"/>
    <property type="match status" value="1"/>
</dbReference>
<keyword evidence="4" id="KW-0788">Thiol protease</keyword>
<gene>
    <name evidence="7" type="ORF">SAMN02745975_01556</name>
</gene>
<dbReference type="RefSeq" id="WP_110940728.1">
    <property type="nucleotide sequence ID" value="NZ_FQZV01000017.1"/>
</dbReference>
<dbReference type="GO" id="GO:0006508">
    <property type="term" value="P:proteolysis"/>
    <property type="evidence" value="ECO:0007669"/>
    <property type="project" value="UniProtKB-KW"/>
</dbReference>
<reference evidence="8" key="1">
    <citation type="submission" date="2016-11" db="EMBL/GenBank/DDBJ databases">
        <authorList>
            <person name="Varghese N."/>
            <person name="Submissions S."/>
        </authorList>
    </citation>
    <scope>NUCLEOTIDE SEQUENCE [LARGE SCALE GENOMIC DNA]</scope>
    <source>
        <strain evidence="8">DSM 17957</strain>
    </source>
</reference>
<dbReference type="Gene3D" id="2.30.30.40">
    <property type="entry name" value="SH3 Domains"/>
    <property type="match status" value="3"/>
</dbReference>
<feature type="domain" description="SH3b" evidence="5">
    <location>
        <begin position="29"/>
        <end position="93"/>
    </location>
</feature>
<dbReference type="Proteomes" id="UP000184536">
    <property type="component" value="Unassembled WGS sequence"/>
</dbReference>
<dbReference type="STRING" id="1121919.SAMN02745975_01556"/>
<name>A0A1M6HHR4_9FIRM</name>
<evidence type="ECO:0000256" key="1">
    <source>
        <dbReference type="ARBA" id="ARBA00007074"/>
    </source>
</evidence>
<accession>A0A1M6HHR4</accession>
<proteinExistence type="inferred from homology"/>
<evidence type="ECO:0000256" key="4">
    <source>
        <dbReference type="ARBA" id="ARBA00022807"/>
    </source>
</evidence>
<evidence type="ECO:0000256" key="2">
    <source>
        <dbReference type="ARBA" id="ARBA00022670"/>
    </source>
</evidence>
<dbReference type="PROSITE" id="PS51781">
    <property type="entry name" value="SH3B"/>
    <property type="match status" value="2"/>
</dbReference>
<dbReference type="PANTHER" id="PTHR47053:SF1">
    <property type="entry name" value="MUREIN DD-ENDOPEPTIDASE MEPH-RELATED"/>
    <property type="match status" value="1"/>
</dbReference>
<dbReference type="InterPro" id="IPR051202">
    <property type="entry name" value="Peptidase_C40"/>
</dbReference>
<dbReference type="SMART" id="SM00287">
    <property type="entry name" value="SH3b"/>
    <property type="match status" value="3"/>
</dbReference>
<dbReference type="OrthoDB" id="9808890at2"/>
<dbReference type="SUPFAM" id="SSF54001">
    <property type="entry name" value="Cysteine proteinases"/>
    <property type="match status" value="1"/>
</dbReference>
<dbReference type="InterPro" id="IPR038765">
    <property type="entry name" value="Papain-like_cys_pep_sf"/>
</dbReference>
<protein>
    <submittedName>
        <fullName evidence="7">Cell wall-associated hydrolase, NlpC family</fullName>
    </submittedName>
</protein>